<evidence type="ECO:0000256" key="1">
    <source>
        <dbReference type="ARBA" id="ARBA00022737"/>
    </source>
</evidence>
<dbReference type="GO" id="GO:0010468">
    <property type="term" value="P:regulation of gene expression"/>
    <property type="evidence" value="ECO:0007669"/>
    <property type="project" value="TreeGrafter"/>
</dbReference>
<dbReference type="Proteomes" id="UP000481153">
    <property type="component" value="Unassembled WGS sequence"/>
</dbReference>
<accession>A0A6G0X747</accession>
<protein>
    <submittedName>
        <fullName evidence="4">Uncharacterized protein</fullName>
    </submittedName>
</protein>
<proteinExistence type="predicted"/>
<comment type="caution">
    <text evidence="4">The sequence shown here is derived from an EMBL/GenBank/DDBJ whole genome shotgun (WGS) entry which is preliminary data.</text>
</comment>
<dbReference type="SMART" id="SM00248">
    <property type="entry name" value="ANK"/>
    <property type="match status" value="2"/>
</dbReference>
<dbReference type="EMBL" id="VJMJ01000093">
    <property type="protein sequence ID" value="KAF0735846.1"/>
    <property type="molecule type" value="Genomic_DNA"/>
</dbReference>
<organism evidence="4 5">
    <name type="scientific">Aphanomyces euteiches</name>
    <dbReference type="NCBI Taxonomy" id="100861"/>
    <lineage>
        <taxon>Eukaryota</taxon>
        <taxon>Sar</taxon>
        <taxon>Stramenopiles</taxon>
        <taxon>Oomycota</taxon>
        <taxon>Saprolegniomycetes</taxon>
        <taxon>Saprolegniales</taxon>
        <taxon>Verrucalvaceae</taxon>
        <taxon>Aphanomyces</taxon>
    </lineage>
</organism>
<dbReference type="PANTHER" id="PTHR24124">
    <property type="entry name" value="ANKYRIN REPEAT FAMILY A"/>
    <property type="match status" value="1"/>
</dbReference>
<dbReference type="PROSITE" id="PS50088">
    <property type="entry name" value="ANK_REPEAT"/>
    <property type="match status" value="1"/>
</dbReference>
<keyword evidence="1" id="KW-0677">Repeat</keyword>
<sequence length="328" mass="36239">MNLIQGKTNQFLREAILDNNVEKAHKFLTLPIGKADVQATSEHGGFSMLHCAVIVGNHQMVLMLLQLQANIWAISDDGDSPLDLALWKGHTQIIQLLRSYGAIAPMREPESLNGKKILHHGREATVVDFFPSTVFRTKSIRALHYATGENLLVNPWAGTDYKIIGLDPNEEVDEIDEARDISVNQGSKDDLNSEMKPVRVKLAALEKALDGQAFVVCDFQEDDGDESDIVEQTIQVKVPPGPLGVFLDTGIDECAVVQAFTRLPNGKPGAIEASGLVKPGMYNIGINNSNASLMSLQQVIQLLNKLTRQEKIIRFAFYKPREVTTKEQ</sequence>
<dbReference type="PROSITE" id="PS50297">
    <property type="entry name" value="ANK_REP_REGION"/>
    <property type="match status" value="1"/>
</dbReference>
<dbReference type="GO" id="GO:0005634">
    <property type="term" value="C:nucleus"/>
    <property type="evidence" value="ECO:0007669"/>
    <property type="project" value="TreeGrafter"/>
</dbReference>
<dbReference type="InterPro" id="IPR036770">
    <property type="entry name" value="Ankyrin_rpt-contain_sf"/>
</dbReference>
<name>A0A6G0X747_9STRA</name>
<reference evidence="4 5" key="1">
    <citation type="submission" date="2019-07" db="EMBL/GenBank/DDBJ databases">
        <title>Genomics analysis of Aphanomyces spp. identifies a new class of oomycete effector associated with host adaptation.</title>
        <authorList>
            <person name="Gaulin E."/>
        </authorList>
    </citation>
    <scope>NUCLEOTIDE SEQUENCE [LARGE SCALE GENOMIC DNA]</scope>
    <source>
        <strain evidence="4 5">ATCC 201684</strain>
    </source>
</reference>
<dbReference type="Gene3D" id="1.25.40.20">
    <property type="entry name" value="Ankyrin repeat-containing domain"/>
    <property type="match status" value="1"/>
</dbReference>
<evidence type="ECO:0000313" key="5">
    <source>
        <dbReference type="Proteomes" id="UP000481153"/>
    </source>
</evidence>
<gene>
    <name evidence="4" type="ORF">Ae201684_007850</name>
</gene>
<dbReference type="SUPFAM" id="SSF48403">
    <property type="entry name" value="Ankyrin repeat"/>
    <property type="match status" value="1"/>
</dbReference>
<dbReference type="Pfam" id="PF13637">
    <property type="entry name" value="Ank_4"/>
    <property type="match status" value="1"/>
</dbReference>
<keyword evidence="2 3" id="KW-0040">ANK repeat</keyword>
<evidence type="ECO:0000313" key="4">
    <source>
        <dbReference type="EMBL" id="KAF0735846.1"/>
    </source>
</evidence>
<dbReference type="PANTHER" id="PTHR24124:SF14">
    <property type="entry name" value="CHROMOSOME UNDETERMINED SCAFFOLD_25, WHOLE GENOME SHOTGUN SEQUENCE"/>
    <property type="match status" value="1"/>
</dbReference>
<keyword evidence="5" id="KW-1185">Reference proteome</keyword>
<evidence type="ECO:0000256" key="3">
    <source>
        <dbReference type="PROSITE-ProRule" id="PRU00023"/>
    </source>
</evidence>
<evidence type="ECO:0000256" key="2">
    <source>
        <dbReference type="ARBA" id="ARBA00023043"/>
    </source>
</evidence>
<dbReference type="InterPro" id="IPR002110">
    <property type="entry name" value="Ankyrin_rpt"/>
</dbReference>
<feature type="repeat" description="ANK" evidence="3">
    <location>
        <begin position="77"/>
        <end position="109"/>
    </location>
</feature>
<dbReference type="AlphaFoldDB" id="A0A6G0X747"/>
<dbReference type="VEuPathDB" id="FungiDB:AeMF1_011640"/>